<name>A0A162K874_9PROT</name>
<evidence type="ECO:0000313" key="4">
    <source>
        <dbReference type="Proteomes" id="UP000075787"/>
    </source>
</evidence>
<evidence type="ECO:0000256" key="2">
    <source>
        <dbReference type="SAM" id="Phobius"/>
    </source>
</evidence>
<accession>A0A162K874</accession>
<evidence type="ECO:0000313" key="3">
    <source>
        <dbReference type="EMBL" id="KYO50676.1"/>
    </source>
</evidence>
<dbReference type="AlphaFoldDB" id="A0A162K874"/>
<dbReference type="Proteomes" id="UP000075787">
    <property type="component" value="Unassembled WGS sequence"/>
</dbReference>
<protein>
    <submittedName>
        <fullName evidence="3">Uncharacterized protein</fullName>
    </submittedName>
</protein>
<evidence type="ECO:0000256" key="1">
    <source>
        <dbReference type="SAM" id="MobiDB-lite"/>
    </source>
</evidence>
<keyword evidence="2" id="KW-1133">Transmembrane helix</keyword>
<reference evidence="3 4" key="1">
    <citation type="submission" date="2015-12" db="EMBL/GenBank/DDBJ databases">
        <title>Genome sequence of Tistrella mobilis MCCC 1A02139.</title>
        <authorList>
            <person name="Lu L."/>
            <person name="Lai Q."/>
            <person name="Shao Z."/>
            <person name="Qian P."/>
        </authorList>
    </citation>
    <scope>NUCLEOTIDE SEQUENCE [LARGE SCALE GENOMIC DNA]</scope>
    <source>
        <strain evidence="3 4">MCCC 1A02139</strain>
    </source>
</reference>
<gene>
    <name evidence="3" type="ORF">AUP44_12005</name>
</gene>
<organism evidence="3 4">
    <name type="scientific">Tistrella mobilis</name>
    <dbReference type="NCBI Taxonomy" id="171437"/>
    <lineage>
        <taxon>Bacteria</taxon>
        <taxon>Pseudomonadati</taxon>
        <taxon>Pseudomonadota</taxon>
        <taxon>Alphaproteobacteria</taxon>
        <taxon>Geminicoccales</taxon>
        <taxon>Geminicoccaceae</taxon>
        <taxon>Tistrella</taxon>
    </lineage>
</organism>
<sequence length="145" mass="16020">MSGIMDPLIIKTIFLGTLRDPILWILCAVLGWQTDRPLHKLLWMLVAGGLFFGLFRGLVYRYGFDEALTGDTFGMVIASATLLTIAGGMAVFGLRSAWLARGKARETAPQDTGRKGGSRPAGTRPVQTDAPRRRRSDDRARKRRS</sequence>
<feature type="transmembrane region" description="Helical" evidence="2">
    <location>
        <begin position="41"/>
        <end position="60"/>
    </location>
</feature>
<keyword evidence="2" id="KW-0472">Membrane</keyword>
<proteinExistence type="predicted"/>
<feature type="transmembrane region" description="Helical" evidence="2">
    <location>
        <begin position="72"/>
        <end position="94"/>
    </location>
</feature>
<feature type="region of interest" description="Disordered" evidence="1">
    <location>
        <begin position="104"/>
        <end position="145"/>
    </location>
</feature>
<feature type="transmembrane region" description="Helical" evidence="2">
    <location>
        <begin position="12"/>
        <end position="32"/>
    </location>
</feature>
<keyword evidence="2" id="KW-0812">Transmembrane</keyword>
<dbReference type="EMBL" id="LPZR01000194">
    <property type="protein sequence ID" value="KYO50676.1"/>
    <property type="molecule type" value="Genomic_DNA"/>
</dbReference>
<feature type="compositionally biased region" description="Basic and acidic residues" evidence="1">
    <location>
        <begin position="135"/>
        <end position="145"/>
    </location>
</feature>
<feature type="compositionally biased region" description="Basic and acidic residues" evidence="1">
    <location>
        <begin position="104"/>
        <end position="114"/>
    </location>
</feature>
<comment type="caution">
    <text evidence="3">The sequence shown here is derived from an EMBL/GenBank/DDBJ whole genome shotgun (WGS) entry which is preliminary data.</text>
</comment>